<accession>F4R9C2</accession>
<sequence length="233" mass="26117">MNEQIEKVASITRASWSRAMSADQWIGFLSSHHFQSRGIEGYSSNSFSDAVCDILIRLITATSPPSNRLLSYYQAALHSGPDWASLDDQLGPWISASQVSTRILIWISEMDLNQDESLQSSHSVFNRVTRLETLNLLAKPLLKFSPSIVTYEPAECLRYLSCLLDLFECCRPTSQSTRAERKLNVPAHQLADCLLASLSSCILSISRRDFLQHPDLLSPLLTKLSSRLSILDQ</sequence>
<dbReference type="AlphaFoldDB" id="F4R9C2"/>
<dbReference type="InParanoid" id="F4R9C2"/>
<proteinExistence type="predicted"/>
<reference evidence="2" key="1">
    <citation type="journal article" date="2011" name="Proc. Natl. Acad. Sci. U.S.A.">
        <title>Obligate biotrophy features unraveled by the genomic analysis of rust fungi.</title>
        <authorList>
            <person name="Duplessis S."/>
            <person name="Cuomo C.A."/>
            <person name="Lin Y.-C."/>
            <person name="Aerts A."/>
            <person name="Tisserant E."/>
            <person name="Veneault-Fourrey C."/>
            <person name="Joly D.L."/>
            <person name="Hacquard S."/>
            <person name="Amselem J."/>
            <person name="Cantarel B.L."/>
            <person name="Chiu R."/>
            <person name="Coutinho P.M."/>
            <person name="Feau N."/>
            <person name="Field M."/>
            <person name="Frey P."/>
            <person name="Gelhaye E."/>
            <person name="Goldberg J."/>
            <person name="Grabherr M.G."/>
            <person name="Kodira C.D."/>
            <person name="Kohler A."/>
            <person name="Kuees U."/>
            <person name="Lindquist E.A."/>
            <person name="Lucas S.M."/>
            <person name="Mago R."/>
            <person name="Mauceli E."/>
            <person name="Morin E."/>
            <person name="Murat C."/>
            <person name="Pangilinan J.L."/>
            <person name="Park R."/>
            <person name="Pearson M."/>
            <person name="Quesneville H."/>
            <person name="Rouhier N."/>
            <person name="Sakthikumar S."/>
            <person name="Salamov A.A."/>
            <person name="Schmutz J."/>
            <person name="Selles B."/>
            <person name="Shapiro H."/>
            <person name="Tanguay P."/>
            <person name="Tuskan G.A."/>
            <person name="Henrissat B."/>
            <person name="Van de Peer Y."/>
            <person name="Rouze P."/>
            <person name="Ellis J.G."/>
            <person name="Dodds P.N."/>
            <person name="Schein J.E."/>
            <person name="Zhong S."/>
            <person name="Hamelin R.C."/>
            <person name="Grigoriev I.V."/>
            <person name="Szabo L.J."/>
            <person name="Martin F."/>
        </authorList>
    </citation>
    <scope>NUCLEOTIDE SEQUENCE [LARGE SCALE GENOMIC DNA]</scope>
    <source>
        <strain evidence="2">98AG31 / pathotype 3-4-7</strain>
    </source>
</reference>
<feature type="non-terminal residue" evidence="1">
    <location>
        <position position="233"/>
    </location>
</feature>
<evidence type="ECO:0000313" key="2">
    <source>
        <dbReference type="Proteomes" id="UP000001072"/>
    </source>
</evidence>
<evidence type="ECO:0000313" key="1">
    <source>
        <dbReference type="EMBL" id="EGG10961.1"/>
    </source>
</evidence>
<keyword evidence="2" id="KW-1185">Reference proteome</keyword>
<protein>
    <submittedName>
        <fullName evidence="1">Uncharacterized protein</fullName>
    </submittedName>
</protein>
<gene>
    <name evidence="1" type="ORF">MELLADRAFT_70904</name>
</gene>
<dbReference type="OrthoDB" id="2505968at2759"/>
<dbReference type="VEuPathDB" id="FungiDB:MELLADRAFT_70904"/>
<dbReference type="EMBL" id="GL883093">
    <property type="protein sequence ID" value="EGG10961.1"/>
    <property type="molecule type" value="Genomic_DNA"/>
</dbReference>
<dbReference type="RefSeq" id="XP_007405563.1">
    <property type="nucleotide sequence ID" value="XM_007405501.1"/>
</dbReference>
<organism evidence="2">
    <name type="scientific">Melampsora larici-populina (strain 98AG31 / pathotype 3-4-7)</name>
    <name type="common">Poplar leaf rust fungus</name>
    <dbReference type="NCBI Taxonomy" id="747676"/>
    <lineage>
        <taxon>Eukaryota</taxon>
        <taxon>Fungi</taxon>
        <taxon>Dikarya</taxon>
        <taxon>Basidiomycota</taxon>
        <taxon>Pucciniomycotina</taxon>
        <taxon>Pucciniomycetes</taxon>
        <taxon>Pucciniales</taxon>
        <taxon>Melampsoraceae</taxon>
        <taxon>Melampsora</taxon>
    </lineage>
</organism>
<dbReference type="KEGG" id="mlr:MELLADRAFT_70904"/>
<dbReference type="Proteomes" id="UP000001072">
    <property type="component" value="Unassembled WGS sequence"/>
</dbReference>
<dbReference type="HOGENOM" id="CLU_1192345_0_0_1"/>
<dbReference type="GeneID" id="18931669"/>
<name>F4R9C2_MELLP</name>